<dbReference type="eggNOG" id="ENOG5031D67">
    <property type="taxonomic scope" value="Bacteria"/>
</dbReference>
<organism evidence="3">
    <name type="scientific">Thermobifida fusca (strain YX)</name>
    <dbReference type="NCBI Taxonomy" id="269800"/>
    <lineage>
        <taxon>Bacteria</taxon>
        <taxon>Bacillati</taxon>
        <taxon>Actinomycetota</taxon>
        <taxon>Actinomycetes</taxon>
        <taxon>Streptosporangiales</taxon>
        <taxon>Nocardiopsidaceae</taxon>
        <taxon>Thermobifida</taxon>
    </lineage>
</organism>
<dbReference type="AlphaFoldDB" id="Q47R74"/>
<reference evidence="3" key="1">
    <citation type="submission" date="2005-07" db="EMBL/GenBank/DDBJ databases">
        <title>Complete sequence of Thermobifida fusca YX.</title>
        <authorList>
            <consortium name="US DOE Joint Genome Institute"/>
            <person name="Copeland A."/>
            <person name="Lucas S."/>
            <person name="Lapidus A."/>
            <person name="Barry K."/>
            <person name="Detter J.C."/>
            <person name="Glavina T."/>
            <person name="Hammon N."/>
            <person name="Israni S."/>
            <person name="Pitluck S."/>
            <person name="Di Bartolo G."/>
            <person name="Chain P."/>
            <person name="Schmutz J."/>
            <person name="Larimer F."/>
            <person name="Land M."/>
            <person name="Lykidis A."/>
            <person name="Richardson P."/>
        </authorList>
    </citation>
    <scope>NUCLEOTIDE SEQUENCE</scope>
    <source>
        <strain evidence="3">YX</strain>
    </source>
</reference>
<keyword evidence="2" id="KW-1133">Transmembrane helix</keyword>
<dbReference type="KEGG" id="tfu:Tfu_1005"/>
<proteinExistence type="predicted"/>
<dbReference type="STRING" id="269800.Tfu_1005"/>
<sequence>MGVFRRRSASASQEQVMSNSTKSETDKAPARKGYSPKKGVPTPKRKEAARELRRPLSAPKTRREAYKLMWERERRRRQRERAGLVKPEDRYFRPQDLGPARALARDYVDSRRTLSEFFLYFSLAIIVLMFVPVPEVQLFAAYVVWPMMMVTIVIEGFFTARRVKKLIAEHYPKETENVRGSGMYAVMRQVQIRKLRLPKPRVNVGDDFLAKHRR</sequence>
<accession>Q47R74</accession>
<feature type="region of interest" description="Disordered" evidence="1">
    <location>
        <begin position="1"/>
        <end position="56"/>
    </location>
</feature>
<evidence type="ECO:0000256" key="2">
    <source>
        <dbReference type="SAM" id="Phobius"/>
    </source>
</evidence>
<evidence type="ECO:0000256" key="1">
    <source>
        <dbReference type="SAM" id="MobiDB-lite"/>
    </source>
</evidence>
<dbReference type="InterPro" id="IPR021403">
    <property type="entry name" value="DUF3043"/>
</dbReference>
<feature type="compositionally biased region" description="Basic and acidic residues" evidence="1">
    <location>
        <begin position="44"/>
        <end position="54"/>
    </location>
</feature>
<dbReference type="Pfam" id="PF11241">
    <property type="entry name" value="DUF3043"/>
    <property type="match status" value="1"/>
</dbReference>
<evidence type="ECO:0000313" key="3">
    <source>
        <dbReference type="EMBL" id="AAZ55043.1"/>
    </source>
</evidence>
<feature type="transmembrane region" description="Helical" evidence="2">
    <location>
        <begin position="117"/>
        <end position="133"/>
    </location>
</feature>
<gene>
    <name evidence="3" type="ordered locus">Tfu_1005</name>
</gene>
<feature type="compositionally biased region" description="Polar residues" evidence="1">
    <location>
        <begin position="9"/>
        <end position="22"/>
    </location>
</feature>
<dbReference type="EMBL" id="CP000088">
    <property type="protein sequence ID" value="AAZ55043.1"/>
    <property type="molecule type" value="Genomic_DNA"/>
</dbReference>
<protein>
    <submittedName>
        <fullName evidence="3">Putative integral membrane protein</fullName>
    </submittedName>
</protein>
<keyword evidence="2" id="KW-0472">Membrane</keyword>
<keyword evidence="2" id="KW-0812">Transmembrane</keyword>
<dbReference type="HOGENOM" id="CLU_091328_0_0_11"/>
<feature type="transmembrane region" description="Helical" evidence="2">
    <location>
        <begin position="139"/>
        <end position="158"/>
    </location>
</feature>
<name>Q47R74_THEFY</name>